<dbReference type="HOGENOM" id="CLU_1538857_0_0_0"/>
<gene>
    <name evidence="1" type="ordered locus">RB3040</name>
</gene>
<dbReference type="AlphaFoldDB" id="Q7UUV6"/>
<proteinExistence type="predicted"/>
<dbReference type="PATRIC" id="fig|243090.15.peg.1407"/>
<protein>
    <submittedName>
        <fullName evidence="1">Uncharacterized protein</fullName>
    </submittedName>
</protein>
<name>Q7UUV6_RHOBA</name>
<evidence type="ECO:0000313" key="2">
    <source>
        <dbReference type="Proteomes" id="UP000001025"/>
    </source>
</evidence>
<organism evidence="1 2">
    <name type="scientific">Rhodopirellula baltica (strain DSM 10527 / NCIMB 13988 / SH1)</name>
    <dbReference type="NCBI Taxonomy" id="243090"/>
    <lineage>
        <taxon>Bacteria</taxon>
        <taxon>Pseudomonadati</taxon>
        <taxon>Planctomycetota</taxon>
        <taxon>Planctomycetia</taxon>
        <taxon>Pirellulales</taxon>
        <taxon>Pirellulaceae</taxon>
        <taxon>Rhodopirellula</taxon>
    </lineage>
</organism>
<dbReference type="EMBL" id="BX294138">
    <property type="protein sequence ID" value="CAD72971.1"/>
    <property type="molecule type" value="Genomic_DNA"/>
</dbReference>
<dbReference type="InParanoid" id="Q7UUV6"/>
<reference evidence="1 2" key="1">
    <citation type="journal article" date="2003" name="Proc. Natl. Acad. Sci. U.S.A.">
        <title>Complete genome sequence of the marine planctomycete Pirellula sp. strain 1.</title>
        <authorList>
            <person name="Gloeckner F.O."/>
            <person name="Kube M."/>
            <person name="Bauer M."/>
            <person name="Teeling H."/>
            <person name="Lombardot T."/>
            <person name="Ludwig W."/>
            <person name="Gade D."/>
            <person name="Beck A."/>
            <person name="Borzym K."/>
            <person name="Heitmann K."/>
            <person name="Rabus R."/>
            <person name="Schlesner H."/>
            <person name="Amann R."/>
            <person name="Reinhardt R."/>
        </authorList>
    </citation>
    <scope>NUCLEOTIDE SEQUENCE [LARGE SCALE GENOMIC DNA]</scope>
    <source>
        <strain evidence="2">DSM 10527 / NCIMB 13988 / SH1</strain>
    </source>
</reference>
<accession>Q7UUV6</accession>
<keyword evidence="2" id="KW-1185">Reference proteome</keyword>
<dbReference type="OrthoDB" id="288793at2"/>
<dbReference type="KEGG" id="rba:RB3040"/>
<dbReference type="EnsemblBacteria" id="CAD72971">
    <property type="protein sequence ID" value="CAD72971"/>
    <property type="gene ID" value="RB3040"/>
</dbReference>
<dbReference type="Proteomes" id="UP000001025">
    <property type="component" value="Chromosome"/>
</dbReference>
<sequence>MSHIAEPRRYNVGIRTLWETPMNRIALPLVVLFLIAFSPSASGEKVSMSPEQLRKTATHVITGTVSHVFQRSETVNDWQYTHYVAEIRVGDVEKGDGIDQDRPLYASYWKRRWIGKTLVPPSTSGHRGLPAEGDTLRIYLARDAYDGFTRSNDDGGFNVIGANGFEALPKTTSK</sequence>
<evidence type="ECO:0000313" key="1">
    <source>
        <dbReference type="EMBL" id="CAD72971.1"/>
    </source>
</evidence>